<evidence type="ECO:0000313" key="16">
    <source>
        <dbReference type="Proteomes" id="UP000314987"/>
    </source>
</evidence>
<dbReference type="CDD" id="cd00086">
    <property type="entry name" value="homeodomain"/>
    <property type="match status" value="1"/>
</dbReference>
<dbReference type="STRING" id="29139.ENSVURP00010010279"/>
<dbReference type="SMART" id="SM00389">
    <property type="entry name" value="HOX"/>
    <property type="match status" value="1"/>
</dbReference>
<dbReference type="Pfam" id="PF00046">
    <property type="entry name" value="Homeodomain"/>
    <property type="match status" value="1"/>
</dbReference>
<keyword evidence="5 11" id="KW-0371">Homeobox</keyword>
<gene>
    <name evidence="15" type="primary">LOC114040088</name>
</gene>
<organism evidence="15 16">
    <name type="scientific">Vombatus ursinus</name>
    <name type="common">Common wombat</name>
    <dbReference type="NCBI Taxonomy" id="29139"/>
    <lineage>
        <taxon>Eukaryota</taxon>
        <taxon>Metazoa</taxon>
        <taxon>Chordata</taxon>
        <taxon>Craniata</taxon>
        <taxon>Vertebrata</taxon>
        <taxon>Euteleostomi</taxon>
        <taxon>Mammalia</taxon>
        <taxon>Metatheria</taxon>
        <taxon>Diprotodontia</taxon>
        <taxon>Vombatidae</taxon>
        <taxon>Vombatus</taxon>
    </lineage>
</organism>
<evidence type="ECO:0000256" key="13">
    <source>
        <dbReference type="SAM" id="MobiDB-lite"/>
    </source>
</evidence>
<keyword evidence="3" id="KW-0805">Transcription regulation</keyword>
<feature type="DNA-binding region" description="Homeobox" evidence="11">
    <location>
        <begin position="180"/>
        <end position="239"/>
    </location>
</feature>
<dbReference type="Gene3D" id="1.10.10.60">
    <property type="entry name" value="Homeodomain-like"/>
    <property type="match status" value="1"/>
</dbReference>
<dbReference type="InterPro" id="IPR020479">
    <property type="entry name" value="HD_metazoa"/>
</dbReference>
<dbReference type="GeneTree" id="ENSGT00940000157315"/>
<sequence length="268" mass="29308">MGRRGGGPLTPLTLPFCHVWIMSAAPEGVEGMLGARAYPGGPKLERQRDVARDSDSIQSSPPGPTGPVRHTLYNALSTPSYPRETSLPRFLTDLGCSSPGYLAAPPYLGGGVELYSPYILGRYARKETDQGPSERNSLDPWGDCQTFEWMKTKRSTSRAAKPGGDSNSGEPEAAAAAAATGSPWTSFSTEQLTELEKEFHLQHYLPRARRAEMASALQLSETQVKIWFQNRRMKQKKREKEGLGGDWVPSDAPSLVYLANTVPLTPTR</sequence>
<comment type="similarity">
    <text evidence="8">Belongs to the Antp homeobox family. Labial subfamily.</text>
</comment>
<reference evidence="15" key="3">
    <citation type="submission" date="2025-09" db="UniProtKB">
        <authorList>
            <consortium name="Ensembl"/>
        </authorList>
    </citation>
    <scope>IDENTIFICATION</scope>
</reference>
<keyword evidence="2" id="KW-0217">Developmental protein</keyword>
<evidence type="ECO:0000256" key="11">
    <source>
        <dbReference type="PROSITE-ProRule" id="PRU00108"/>
    </source>
</evidence>
<dbReference type="Proteomes" id="UP000314987">
    <property type="component" value="Unassembled WGS sequence"/>
</dbReference>
<reference evidence="16" key="1">
    <citation type="submission" date="2018-12" db="EMBL/GenBank/DDBJ databases">
        <authorList>
            <person name="Yazar S."/>
        </authorList>
    </citation>
    <scope>NUCLEOTIDE SEQUENCE [LARGE SCALE GENOMIC DNA]</scope>
</reference>
<evidence type="ECO:0000256" key="7">
    <source>
        <dbReference type="ARBA" id="ARBA00023242"/>
    </source>
</evidence>
<dbReference type="PANTHER" id="PTHR45946">
    <property type="entry name" value="HOMEOBOX PROTEIN ROUGH-RELATED"/>
    <property type="match status" value="1"/>
</dbReference>
<evidence type="ECO:0000256" key="12">
    <source>
        <dbReference type="RuleBase" id="RU000682"/>
    </source>
</evidence>
<dbReference type="PRINTS" id="PR00024">
    <property type="entry name" value="HOMEOBOX"/>
</dbReference>
<dbReference type="PANTHER" id="PTHR45946:SF5">
    <property type="entry name" value="HOMEOBOX PROTEIN HOX-B1"/>
    <property type="match status" value="1"/>
</dbReference>
<evidence type="ECO:0000256" key="9">
    <source>
        <dbReference type="ARBA" id="ARBA00037473"/>
    </source>
</evidence>
<evidence type="ECO:0000256" key="8">
    <source>
        <dbReference type="ARBA" id="ARBA00029448"/>
    </source>
</evidence>
<feature type="region of interest" description="Disordered" evidence="13">
    <location>
        <begin position="40"/>
        <end position="69"/>
    </location>
</feature>
<dbReference type="GO" id="GO:0005634">
    <property type="term" value="C:nucleus"/>
    <property type="evidence" value="ECO:0007669"/>
    <property type="project" value="UniProtKB-SubCell"/>
</dbReference>
<feature type="compositionally biased region" description="Basic and acidic residues" evidence="13">
    <location>
        <begin position="43"/>
        <end position="55"/>
    </location>
</feature>
<comment type="subcellular location">
    <subcellularLocation>
        <location evidence="1 11 12">Nucleus</location>
    </subcellularLocation>
</comment>
<keyword evidence="16" id="KW-1185">Reference proteome</keyword>
<evidence type="ECO:0000256" key="4">
    <source>
        <dbReference type="ARBA" id="ARBA00023125"/>
    </source>
</evidence>
<evidence type="ECO:0000259" key="14">
    <source>
        <dbReference type="PROSITE" id="PS50071"/>
    </source>
</evidence>
<name>A0A4X2KEC6_VOMUR</name>
<dbReference type="InterPro" id="IPR001356">
    <property type="entry name" value="HD"/>
</dbReference>
<evidence type="ECO:0000256" key="10">
    <source>
        <dbReference type="ARBA" id="ARBA00040112"/>
    </source>
</evidence>
<dbReference type="GeneID" id="114040088"/>
<accession>A0A4X2KEC6</accession>
<feature type="domain" description="Homeobox" evidence="14">
    <location>
        <begin position="178"/>
        <end position="238"/>
    </location>
</feature>
<proteinExistence type="inferred from homology"/>
<dbReference type="PROSITE" id="PS00027">
    <property type="entry name" value="HOMEOBOX_1"/>
    <property type="match status" value="1"/>
</dbReference>
<keyword evidence="7 11" id="KW-0539">Nucleus</keyword>
<dbReference type="AlphaFoldDB" id="A0A4X2KEC6"/>
<evidence type="ECO:0000256" key="6">
    <source>
        <dbReference type="ARBA" id="ARBA00023163"/>
    </source>
</evidence>
<dbReference type="InterPro" id="IPR009057">
    <property type="entry name" value="Homeodomain-like_sf"/>
</dbReference>
<reference evidence="15" key="2">
    <citation type="submission" date="2025-08" db="UniProtKB">
        <authorList>
            <consortium name="Ensembl"/>
        </authorList>
    </citation>
    <scope>IDENTIFICATION</scope>
</reference>
<feature type="region of interest" description="Disordered" evidence="13">
    <location>
        <begin position="152"/>
        <end position="183"/>
    </location>
</feature>
<dbReference type="RefSeq" id="XP_027713881.1">
    <property type="nucleotide sequence ID" value="XM_027858080.1"/>
</dbReference>
<dbReference type="GO" id="GO:0000981">
    <property type="term" value="F:DNA-binding transcription factor activity, RNA polymerase II-specific"/>
    <property type="evidence" value="ECO:0007669"/>
    <property type="project" value="InterPro"/>
</dbReference>
<evidence type="ECO:0000256" key="5">
    <source>
        <dbReference type="ARBA" id="ARBA00023155"/>
    </source>
</evidence>
<protein>
    <recommendedName>
        <fullName evidence="10">Homeobox protein Hox-B1</fullName>
    </recommendedName>
</protein>
<dbReference type="PROSITE" id="PS50071">
    <property type="entry name" value="HOMEOBOX_2"/>
    <property type="match status" value="1"/>
</dbReference>
<dbReference type="InterPro" id="IPR046327">
    <property type="entry name" value="HXA1/B1/D1"/>
</dbReference>
<dbReference type="GO" id="GO:0000978">
    <property type="term" value="F:RNA polymerase II cis-regulatory region sequence-specific DNA binding"/>
    <property type="evidence" value="ECO:0007669"/>
    <property type="project" value="TreeGrafter"/>
</dbReference>
<evidence type="ECO:0000256" key="1">
    <source>
        <dbReference type="ARBA" id="ARBA00004123"/>
    </source>
</evidence>
<evidence type="ECO:0000256" key="3">
    <source>
        <dbReference type="ARBA" id="ARBA00023015"/>
    </source>
</evidence>
<keyword evidence="6" id="KW-0804">Transcription</keyword>
<dbReference type="InterPro" id="IPR017970">
    <property type="entry name" value="Homeobox_CS"/>
</dbReference>
<dbReference type="Ensembl" id="ENSVURT00010011649.1">
    <property type="protein sequence ID" value="ENSVURP00010010279.1"/>
    <property type="gene ID" value="ENSVURG00010007951.1"/>
</dbReference>
<evidence type="ECO:0000313" key="15">
    <source>
        <dbReference type="Ensembl" id="ENSVURP00010010279.1"/>
    </source>
</evidence>
<dbReference type="OMA" id="CQTFEWM"/>
<evidence type="ECO:0000256" key="2">
    <source>
        <dbReference type="ARBA" id="ARBA00022473"/>
    </source>
</evidence>
<keyword evidence="4 11" id="KW-0238">DNA-binding</keyword>
<comment type="function">
    <text evidence="9">Sequence-specific transcription factor which is part of a developmental regulatory system that provides cells with specific positional identities on the anterior-posterior axis. Acts on the anterior body structures.</text>
</comment>
<dbReference type="SUPFAM" id="SSF46689">
    <property type="entry name" value="Homeodomain-like"/>
    <property type="match status" value="1"/>
</dbReference>